<keyword evidence="6 9" id="KW-0663">Pyridoxal phosphate</keyword>
<evidence type="ECO:0000256" key="11">
    <source>
        <dbReference type="RuleBase" id="RU361171"/>
    </source>
</evidence>
<dbReference type="PRINTS" id="PR00380">
    <property type="entry name" value="KINESINHEAVY"/>
</dbReference>
<protein>
    <recommendedName>
        <fullName evidence="3 11">Glutamate decarboxylase</fullName>
        <ecNumber evidence="3 11">4.1.1.15</ecNumber>
    </recommendedName>
</protein>
<dbReference type="Gene3D" id="3.40.850.10">
    <property type="entry name" value="Kinesin motor domain"/>
    <property type="match status" value="1"/>
</dbReference>
<dbReference type="Gene3D" id="3.90.1150.160">
    <property type="match status" value="1"/>
</dbReference>
<sequence>MRLLNKSTLQDEKASSILHTGTSDSTRGLASRLRSTLQSLSIVMTYFRTLVTTDRRAGTSLPPGTTNAAIASQQTSRPTLLRVPKSRLAVHSTDAQAAYQFIHDELELESRPNMNMASYVHTWMEPEADRLIMENINKNLCDQGEYPATAEIHNRCVAIIGDLWNSKVAVGSSTVGSSEGIHLGGLAMKKRWQFNRMAQGKDSSKPNIVMGHNAQAALEKFARYFDVECRMVPVSLESRYCLDVKKAAEACDENTIGVYVILGSLFTGHFEDVQGMSDELDRIQEEKGWDIPIHVDAASGGFIAPFAFPTLKWDFELERVKSINASGHKFGLAYAGIGWVLWRGAEYLPKELAITIDYMGAEVQTSYTLNFSRPACFMIGQYYNFVRHGREGYTAIMQANFAKSRTLSRALEKSGYFDVISDIHRPKGVYEYLHNHPSDPKNGTEYNPGSPCVAFKLTDKFRKEHPHVKQSDVSKLMHTRGWVVPNYALPPAQELTEVMRIVVRESLSEEMLAQLITDITWTAATLAENIIHQQRSCRHSFATLYRIHPAASAAMENKGAPAEPLNRSVSKLKPPSAITRSNSSSALSTALAVAAAAQNDPEPFTSRILGNSTNGNKSKDNTLTLEMLEPLPAQTIAGRKRKAEEDSQSQASVSRPLTNRAMAGARKTTAVTRNPIQQPPKPARVTARAPLQTQPQQTAMGTAARQTPNTRGAVAPVRPTTALAPRGSRPSAAVRPRPTPVAKSAARATTSSNTSPAGTGGDAEADATDIRTKFNLPQRKKRAAWDVKGRLQDMEELTNAMRQLQDKYTVKLGGMTNKLDAYTAQISELELAQQDLENAATDKDTERMEIIRKKKNIDRELNIVEGRHAEEIRSLQSKQAVEKNQIRSVLAKLQHEQDTVRLELQQTSSQLEQQQQESTTLRSAISTQSSTCLAFESDNRALKLSIERTEDIVSRRGCSIEALKKQVSSSLTLVQELQQKITEEELARRKLHGIILDLKSTVRVFCRVRPCTAAESTAMASIQHPDLEGKEILLANGLELGTDGQPTKLLPFTFDKIFQSSSTQKDIYEDLSGLIEASLNGSSTTILAYGQTGSGKTYTMEGPLDTSEESMGLIPRGILQLFQSVKEMERRGWSHTLELQCLEIHSENIYDLLGPEGTHTNKVQEVRHGAGKAALTGLTAVSISSAGNIATVLRTAAKRRSVAAGPSCDKDAQSHRIVMLRTTGVNTATGESTNGTLTFVDLAGSELSSDDPLAGSKESVALCQQGLRTLIEVFGAITNKDPQIPFRSSKLTSLLQPSFGNNSKMAMIVHISPARDHFRETIRSLRFATKVNSCVIGAAASKRVKGS</sequence>
<dbReference type="PROSITE" id="PS00411">
    <property type="entry name" value="KINESIN_MOTOR_1"/>
    <property type="match status" value="1"/>
</dbReference>
<comment type="similarity">
    <text evidence="2 11">Belongs to the group II decarboxylase family.</text>
</comment>
<dbReference type="FunFam" id="3.40.640.10:FF:000017">
    <property type="entry name" value="Glutamate decarboxylase"/>
    <property type="match status" value="1"/>
</dbReference>
<dbReference type="SUPFAM" id="SSF52540">
    <property type="entry name" value="P-loop containing nucleoside triphosphate hydrolases"/>
    <property type="match status" value="1"/>
</dbReference>
<dbReference type="Gene3D" id="4.10.280.50">
    <property type="match status" value="1"/>
</dbReference>
<feature type="region of interest" description="Disordered" evidence="13">
    <location>
        <begin position="556"/>
        <end position="583"/>
    </location>
</feature>
<dbReference type="EC" id="4.1.1.15" evidence="3 11"/>
<evidence type="ECO:0000259" key="14">
    <source>
        <dbReference type="PROSITE" id="PS50067"/>
    </source>
</evidence>
<dbReference type="InterPro" id="IPR010107">
    <property type="entry name" value="Glutamate_decarboxylase"/>
</dbReference>
<evidence type="ECO:0000256" key="4">
    <source>
        <dbReference type="ARBA" id="ARBA00022741"/>
    </source>
</evidence>
<dbReference type="InterPro" id="IPR001752">
    <property type="entry name" value="Kinesin_motor_dom"/>
</dbReference>
<feature type="compositionally biased region" description="Polar residues" evidence="13">
    <location>
        <begin position="62"/>
        <end position="76"/>
    </location>
</feature>
<feature type="compositionally biased region" description="Low complexity" evidence="13">
    <location>
        <begin position="742"/>
        <end position="757"/>
    </location>
</feature>
<comment type="caution">
    <text evidence="15">The sequence shown here is derived from an EMBL/GenBank/DDBJ whole genome shotgun (WGS) entry which is preliminary data.</text>
</comment>
<evidence type="ECO:0000256" key="12">
    <source>
        <dbReference type="SAM" id="Coils"/>
    </source>
</evidence>
<dbReference type="InterPro" id="IPR027417">
    <property type="entry name" value="P-loop_NTPase"/>
</dbReference>
<dbReference type="GO" id="GO:0007018">
    <property type="term" value="P:microtubule-based movement"/>
    <property type="evidence" value="ECO:0007669"/>
    <property type="project" value="InterPro"/>
</dbReference>
<dbReference type="GO" id="GO:0004351">
    <property type="term" value="F:glutamate decarboxylase activity"/>
    <property type="evidence" value="ECO:0007669"/>
    <property type="project" value="UniProtKB-EC"/>
</dbReference>
<evidence type="ECO:0000256" key="5">
    <source>
        <dbReference type="ARBA" id="ARBA00022840"/>
    </source>
</evidence>
<keyword evidence="12" id="KW-0175">Coiled coil</keyword>
<evidence type="ECO:0000256" key="1">
    <source>
        <dbReference type="ARBA" id="ARBA00001933"/>
    </source>
</evidence>
<dbReference type="PANTHER" id="PTHR43321">
    <property type="entry name" value="GLUTAMATE DECARBOXYLASE"/>
    <property type="match status" value="1"/>
</dbReference>
<feature type="modified residue" description="N6-(pyridoxal phosphate)lysine" evidence="9">
    <location>
        <position position="329"/>
    </location>
</feature>
<dbReference type="GO" id="GO:0030170">
    <property type="term" value="F:pyridoxal phosphate binding"/>
    <property type="evidence" value="ECO:0007669"/>
    <property type="project" value="InterPro"/>
</dbReference>
<feature type="compositionally biased region" description="Polar residues" evidence="13">
    <location>
        <begin position="608"/>
        <end position="624"/>
    </location>
</feature>
<feature type="coiled-coil region" evidence="12">
    <location>
        <begin position="787"/>
        <end position="849"/>
    </location>
</feature>
<dbReference type="SUPFAM" id="SSF53383">
    <property type="entry name" value="PLP-dependent transferases"/>
    <property type="match status" value="1"/>
</dbReference>
<feature type="binding site" evidence="10">
    <location>
        <begin position="1090"/>
        <end position="1097"/>
    </location>
    <ligand>
        <name>ATP</name>
        <dbReference type="ChEBI" id="CHEBI:30616"/>
    </ligand>
</feature>
<dbReference type="EMBL" id="JAIFTL010000235">
    <property type="protein sequence ID" value="KAG9321054.1"/>
    <property type="molecule type" value="Genomic_DNA"/>
</dbReference>
<evidence type="ECO:0000256" key="13">
    <source>
        <dbReference type="SAM" id="MobiDB-lite"/>
    </source>
</evidence>
<evidence type="ECO:0000256" key="2">
    <source>
        <dbReference type="ARBA" id="ARBA00009533"/>
    </source>
</evidence>
<gene>
    <name evidence="15" type="ORF">KVV02_000384</name>
</gene>
<organism evidence="15 16">
    <name type="scientific">Mortierella alpina</name>
    <name type="common">Oleaginous fungus</name>
    <name type="synonym">Mortierella renispora</name>
    <dbReference type="NCBI Taxonomy" id="64518"/>
    <lineage>
        <taxon>Eukaryota</taxon>
        <taxon>Fungi</taxon>
        <taxon>Fungi incertae sedis</taxon>
        <taxon>Mucoromycota</taxon>
        <taxon>Mortierellomycotina</taxon>
        <taxon>Mortierellomycetes</taxon>
        <taxon>Mortierellales</taxon>
        <taxon>Mortierellaceae</taxon>
        <taxon>Mortierella</taxon>
    </lineage>
</organism>
<reference evidence="15" key="1">
    <citation type="submission" date="2021-07" db="EMBL/GenBank/DDBJ databases">
        <title>Draft genome of Mortierella alpina, strain LL118, isolated from an aspen leaf litter sample.</title>
        <authorList>
            <person name="Yang S."/>
            <person name="Vinatzer B.A."/>
        </authorList>
    </citation>
    <scope>NUCLEOTIDE SEQUENCE</scope>
    <source>
        <strain evidence="15">LL118</strain>
    </source>
</reference>
<dbReference type="NCBIfam" id="TIGR01788">
    <property type="entry name" value="Glu-decarb-GAD"/>
    <property type="match status" value="1"/>
</dbReference>
<evidence type="ECO:0000256" key="7">
    <source>
        <dbReference type="ARBA" id="ARBA00023239"/>
    </source>
</evidence>
<keyword evidence="7 11" id="KW-0456">Lyase</keyword>
<evidence type="ECO:0000256" key="6">
    <source>
        <dbReference type="ARBA" id="ARBA00022898"/>
    </source>
</evidence>
<dbReference type="PROSITE" id="PS50067">
    <property type="entry name" value="KINESIN_MOTOR_2"/>
    <property type="match status" value="1"/>
</dbReference>
<evidence type="ECO:0000256" key="10">
    <source>
        <dbReference type="PROSITE-ProRule" id="PRU00283"/>
    </source>
</evidence>
<evidence type="ECO:0000256" key="9">
    <source>
        <dbReference type="PIRSR" id="PIRSR602129-50"/>
    </source>
</evidence>
<dbReference type="InterPro" id="IPR019821">
    <property type="entry name" value="Kinesin_motor_CS"/>
</dbReference>
<dbReference type="InterPro" id="IPR002129">
    <property type="entry name" value="PyrdxlP-dep_de-COase"/>
</dbReference>
<feature type="domain" description="Kinesin motor" evidence="14">
    <location>
        <begin position="1001"/>
        <end position="1334"/>
    </location>
</feature>
<dbReference type="GO" id="GO:0008017">
    <property type="term" value="F:microtubule binding"/>
    <property type="evidence" value="ECO:0007669"/>
    <property type="project" value="InterPro"/>
</dbReference>
<comment type="catalytic activity">
    <reaction evidence="8 11">
        <text>L-glutamate + H(+) = 4-aminobutanoate + CO2</text>
        <dbReference type="Rhea" id="RHEA:17785"/>
        <dbReference type="ChEBI" id="CHEBI:15378"/>
        <dbReference type="ChEBI" id="CHEBI:16526"/>
        <dbReference type="ChEBI" id="CHEBI:29985"/>
        <dbReference type="ChEBI" id="CHEBI:59888"/>
        <dbReference type="EC" id="4.1.1.15"/>
    </reaction>
</comment>
<evidence type="ECO:0000313" key="16">
    <source>
        <dbReference type="Proteomes" id="UP000717515"/>
    </source>
</evidence>
<dbReference type="PANTHER" id="PTHR43321:SF3">
    <property type="entry name" value="GLUTAMATE DECARBOXYLASE"/>
    <property type="match status" value="1"/>
</dbReference>
<feature type="region of interest" description="Disordered" evidence="13">
    <location>
        <begin position="603"/>
        <end position="766"/>
    </location>
</feature>
<accession>A0A9P8CWH7</accession>
<feature type="coiled-coil region" evidence="12">
    <location>
        <begin position="890"/>
        <end position="924"/>
    </location>
</feature>
<keyword evidence="11" id="KW-0210">Decarboxylase</keyword>
<comment type="similarity">
    <text evidence="10">Belongs to the TRAFAC class myosin-kinesin ATPase superfamily. Kinesin family.</text>
</comment>
<dbReference type="Pfam" id="PF00282">
    <property type="entry name" value="Pyridoxal_deC"/>
    <property type="match status" value="1"/>
</dbReference>
<feature type="compositionally biased region" description="Polar residues" evidence="13">
    <location>
        <begin position="648"/>
        <end position="657"/>
    </location>
</feature>
<dbReference type="Pfam" id="PF00225">
    <property type="entry name" value="Kinesin"/>
    <property type="match status" value="1"/>
</dbReference>
<feature type="region of interest" description="Disordered" evidence="13">
    <location>
        <begin position="57"/>
        <end position="76"/>
    </location>
</feature>
<dbReference type="GO" id="GO:0006538">
    <property type="term" value="P:L-glutamate catabolic process"/>
    <property type="evidence" value="ECO:0007669"/>
    <property type="project" value="TreeGrafter"/>
</dbReference>
<keyword evidence="5 10" id="KW-0067">ATP-binding</keyword>
<feature type="compositionally biased region" description="Polar residues" evidence="13">
    <location>
        <begin position="691"/>
        <end position="710"/>
    </location>
</feature>
<name>A0A9P8CWH7_MORAP</name>
<keyword evidence="10" id="KW-0505">Motor protein</keyword>
<dbReference type="GO" id="GO:0005829">
    <property type="term" value="C:cytosol"/>
    <property type="evidence" value="ECO:0007669"/>
    <property type="project" value="TreeGrafter"/>
</dbReference>
<comment type="cofactor">
    <cofactor evidence="1 9 11">
        <name>pyridoxal 5'-phosphate</name>
        <dbReference type="ChEBI" id="CHEBI:597326"/>
    </cofactor>
</comment>
<dbReference type="SMART" id="SM00129">
    <property type="entry name" value="KISc"/>
    <property type="match status" value="1"/>
</dbReference>
<dbReference type="InterPro" id="IPR036961">
    <property type="entry name" value="Kinesin_motor_dom_sf"/>
</dbReference>
<dbReference type="GO" id="GO:0005524">
    <property type="term" value="F:ATP binding"/>
    <property type="evidence" value="ECO:0007669"/>
    <property type="project" value="UniProtKB-UniRule"/>
</dbReference>
<keyword evidence="4 10" id="KW-0547">Nucleotide-binding</keyword>
<dbReference type="Proteomes" id="UP000717515">
    <property type="component" value="Unassembled WGS sequence"/>
</dbReference>
<dbReference type="Gene3D" id="3.40.640.10">
    <property type="entry name" value="Type I PLP-dependent aspartate aminotransferase-like (Major domain)"/>
    <property type="match status" value="1"/>
</dbReference>
<dbReference type="InterPro" id="IPR015421">
    <property type="entry name" value="PyrdxlP-dep_Trfase_major"/>
</dbReference>
<evidence type="ECO:0000313" key="15">
    <source>
        <dbReference type="EMBL" id="KAG9321054.1"/>
    </source>
</evidence>
<proteinExistence type="inferred from homology"/>
<dbReference type="InterPro" id="IPR015424">
    <property type="entry name" value="PyrdxlP-dep_Trfase"/>
</dbReference>
<evidence type="ECO:0000256" key="3">
    <source>
        <dbReference type="ARBA" id="ARBA00012421"/>
    </source>
</evidence>
<dbReference type="GO" id="GO:0003777">
    <property type="term" value="F:microtubule motor activity"/>
    <property type="evidence" value="ECO:0007669"/>
    <property type="project" value="InterPro"/>
</dbReference>
<evidence type="ECO:0000256" key="8">
    <source>
        <dbReference type="ARBA" id="ARBA00048868"/>
    </source>
</evidence>